<dbReference type="GO" id="GO:0007165">
    <property type="term" value="P:signal transduction"/>
    <property type="evidence" value="ECO:0007669"/>
    <property type="project" value="InterPro"/>
</dbReference>
<dbReference type="SMART" id="SM00471">
    <property type="entry name" value="HDc"/>
    <property type="match status" value="1"/>
</dbReference>
<dbReference type="InterPro" id="IPR003018">
    <property type="entry name" value="GAF"/>
</dbReference>
<dbReference type="Pfam" id="PF13487">
    <property type="entry name" value="HD_5"/>
    <property type="match status" value="1"/>
</dbReference>
<feature type="transmembrane region" description="Helical" evidence="1">
    <location>
        <begin position="12"/>
        <end position="35"/>
    </location>
</feature>
<dbReference type="GO" id="GO:0008081">
    <property type="term" value="F:phosphoric diester hydrolase activity"/>
    <property type="evidence" value="ECO:0007669"/>
    <property type="project" value="UniProtKB-ARBA"/>
</dbReference>
<dbReference type="InterPro" id="IPR003607">
    <property type="entry name" value="HD/PDEase_dom"/>
</dbReference>
<evidence type="ECO:0000259" key="3">
    <source>
        <dbReference type="PROSITE" id="PS51832"/>
    </source>
</evidence>
<dbReference type="InterPro" id="IPR003660">
    <property type="entry name" value="HAMP_dom"/>
</dbReference>
<keyword evidence="1" id="KW-1133">Transmembrane helix</keyword>
<dbReference type="SUPFAM" id="SSF55781">
    <property type="entry name" value="GAF domain-like"/>
    <property type="match status" value="1"/>
</dbReference>
<dbReference type="SMART" id="SM00065">
    <property type="entry name" value="GAF"/>
    <property type="match status" value="1"/>
</dbReference>
<dbReference type="AlphaFoldDB" id="A0A4R6DV96"/>
<dbReference type="GO" id="GO:0016020">
    <property type="term" value="C:membrane"/>
    <property type="evidence" value="ECO:0007669"/>
    <property type="project" value="InterPro"/>
</dbReference>
<evidence type="ECO:0000313" key="4">
    <source>
        <dbReference type="EMBL" id="TDN48674.1"/>
    </source>
</evidence>
<proteinExistence type="predicted"/>
<evidence type="ECO:0000256" key="1">
    <source>
        <dbReference type="SAM" id="Phobius"/>
    </source>
</evidence>
<comment type="caution">
    <text evidence="4">The sequence shown here is derived from an EMBL/GenBank/DDBJ whole genome shotgun (WGS) entry which is preliminary data.</text>
</comment>
<name>A0A4R6DV96_9RHOO</name>
<dbReference type="CDD" id="cd00077">
    <property type="entry name" value="HDc"/>
    <property type="match status" value="1"/>
</dbReference>
<dbReference type="EMBL" id="SNVV01000014">
    <property type="protein sequence ID" value="TDN48674.1"/>
    <property type="molecule type" value="Genomic_DNA"/>
</dbReference>
<dbReference type="PANTHER" id="PTHR43155:SF2">
    <property type="entry name" value="CYCLIC DI-GMP PHOSPHODIESTERASE PA4108"/>
    <property type="match status" value="1"/>
</dbReference>
<dbReference type="Gene3D" id="3.30.450.20">
    <property type="entry name" value="PAS domain"/>
    <property type="match status" value="2"/>
</dbReference>
<dbReference type="Pfam" id="PF01590">
    <property type="entry name" value="GAF"/>
    <property type="match status" value="1"/>
</dbReference>
<reference evidence="4 5" key="1">
    <citation type="submission" date="2019-03" db="EMBL/GenBank/DDBJ databases">
        <title>Genomic Encyclopedia of Type Strains, Phase IV (KMG-IV): sequencing the most valuable type-strain genomes for metagenomic binning, comparative biology and taxonomic classification.</title>
        <authorList>
            <person name="Goeker M."/>
        </authorList>
    </citation>
    <scope>NUCLEOTIDE SEQUENCE [LARGE SCALE GENOMIC DNA]</scope>
    <source>
        <strain evidence="4 5">DSM 12121</strain>
    </source>
</reference>
<evidence type="ECO:0000313" key="5">
    <source>
        <dbReference type="Proteomes" id="UP000295129"/>
    </source>
</evidence>
<feature type="domain" description="HAMP" evidence="2">
    <location>
        <begin position="371"/>
        <end position="424"/>
    </location>
</feature>
<accession>A0A4R6DV96</accession>
<keyword evidence="1" id="KW-0812">Transmembrane</keyword>
<gene>
    <name evidence="4" type="ORF">C7389_11461</name>
</gene>
<evidence type="ECO:0000259" key="2">
    <source>
        <dbReference type="PROSITE" id="PS50885"/>
    </source>
</evidence>
<dbReference type="Gene3D" id="6.10.340.10">
    <property type="match status" value="1"/>
</dbReference>
<dbReference type="Gene3D" id="3.30.450.40">
    <property type="match status" value="1"/>
</dbReference>
<keyword evidence="5" id="KW-1185">Reference proteome</keyword>
<dbReference type="InterPro" id="IPR029016">
    <property type="entry name" value="GAF-like_dom_sf"/>
</dbReference>
<dbReference type="PROSITE" id="PS50885">
    <property type="entry name" value="HAMP"/>
    <property type="match status" value="1"/>
</dbReference>
<dbReference type="PANTHER" id="PTHR43155">
    <property type="entry name" value="CYCLIC DI-GMP PHOSPHODIESTERASE PA4108-RELATED"/>
    <property type="match status" value="1"/>
</dbReference>
<dbReference type="Gene3D" id="1.10.3210.10">
    <property type="entry name" value="Hypothetical protein af1432"/>
    <property type="match status" value="2"/>
</dbReference>
<dbReference type="Proteomes" id="UP000295129">
    <property type="component" value="Unassembled WGS sequence"/>
</dbReference>
<dbReference type="RefSeq" id="WP_211168374.1">
    <property type="nucleotide sequence ID" value="NZ_SNVV01000014.1"/>
</dbReference>
<organism evidence="4 5">
    <name type="scientific">Azoarcus indigens</name>
    <dbReference type="NCBI Taxonomy" id="29545"/>
    <lineage>
        <taxon>Bacteria</taxon>
        <taxon>Pseudomonadati</taxon>
        <taxon>Pseudomonadota</taxon>
        <taxon>Betaproteobacteria</taxon>
        <taxon>Rhodocyclales</taxon>
        <taxon>Zoogloeaceae</taxon>
        <taxon>Azoarcus</taxon>
    </lineage>
</organism>
<dbReference type="PROSITE" id="PS51832">
    <property type="entry name" value="HD_GYP"/>
    <property type="match status" value="1"/>
</dbReference>
<dbReference type="InterPro" id="IPR037522">
    <property type="entry name" value="HD_GYP_dom"/>
</dbReference>
<protein>
    <submittedName>
        <fullName evidence="4">HD-GYP domain-containing protein (C-di-GMP phosphodiesterase class II)</fullName>
    </submittedName>
</protein>
<sequence length="995" mass="108151">MGIPAGLKLRFHYLTTALLAVFVVSLMGVFLFAAWNRFDEMAEESATGIFAHIADHNAARLQEMIASASRLVRIQASVEAARLHRDGRLDTALVAPALLVAVRENPNLYGVYLGLANDDFVQAIGVRGDPAVAQALAAPADTWFALRTILAGTGGRTEHWRFLDRDGGVLGERRQPAEYRPGERPWYDSARRQPGLQATDPYHFQSSQALGLTLSQAVAGGGGVVGADLALGQLQRLLADTVGEREGGAAVIDSQRRVLAFHASAALHTPLPVPLQPLGEALTPLLQPLNAAGVAGVGEADKGSRLIDLQGQRYVYALREVALSAGQTFQVAAFAPMSAFAGPIVRTRDDIMLISALVLALALPASFFASRQASRALGLLAADSERVKRLDFSGRVTVRSMFYEIDTLGEAHQTMKASLLQRTRALNEALAKLQGLVDNGLLLSSERDRETLLRHVLESGRQLCNASGARLYLANGQDGLRLALDSHGDQISDGVEEGASLALHDAAGAPRLRDPVALAALERRTVTVADAAADPRFDSAVEAGAGVSLLTVPMTASSGEVMGVLQFIDAVDPDSGATVPFGPDTVQYVEALASQSAVALDNYQLLNAQQVLMDSLIQIIASAIDAKSAYTGGHCARVPELALMLAEEACKTDHGPLADFRFETEDEWREFRVGAWLHDCGKVTTPEYVMDKATKLETIYNRIHEIRTRFEVLLRDAEIERLHAERNGMEPARAAATLAGRVQQLQADFAFVAACNIGGESIADEDVQRLRRIGGQTWLRHFDDRLGLSHGEQRRLTDLPAAELPAVEHLLADKPEQVVPRTGGEPLDPRFGFRVTVPEHLYNFGELHNLAVSRGTLTEEERFKINEHIIQTIVMLDRLPLPAHMKRVPEYAATHHETLIGTGYPRGLQAGQLSVPARIMAVADIFEALTAPDRPYKKAKTLSEAIRILDGFKRREHIDADVFDLFLRSGVYLRYAERFLAPEQIDEVDLAAYLG</sequence>
<feature type="domain" description="HD-GYP" evidence="3">
    <location>
        <begin position="779"/>
        <end position="982"/>
    </location>
</feature>
<keyword evidence="1" id="KW-0472">Membrane</keyword>
<dbReference type="SUPFAM" id="SSF109604">
    <property type="entry name" value="HD-domain/PDEase-like"/>
    <property type="match status" value="2"/>
</dbReference>